<keyword evidence="3" id="KW-1185">Reference proteome</keyword>
<feature type="compositionally biased region" description="Basic and acidic residues" evidence="1">
    <location>
        <begin position="74"/>
        <end position="85"/>
    </location>
</feature>
<evidence type="ECO:0008006" key="4">
    <source>
        <dbReference type="Google" id="ProtNLM"/>
    </source>
</evidence>
<dbReference type="Gene3D" id="1.10.287.1060">
    <property type="entry name" value="ESAT-6-like"/>
    <property type="match status" value="1"/>
</dbReference>
<reference evidence="2 3" key="1">
    <citation type="submission" date="2019-03" db="EMBL/GenBank/DDBJ databases">
        <title>Genomic Encyclopedia of Type Strains, Phase IV (KMG-IV): sequencing the most valuable type-strain genomes for metagenomic binning, comparative biology and taxonomic classification.</title>
        <authorList>
            <person name="Goeker M."/>
        </authorList>
    </citation>
    <scope>NUCLEOTIDE SEQUENCE [LARGE SCALE GENOMIC DNA]</scope>
    <source>
        <strain evidence="2 3">DSM 24176</strain>
    </source>
</reference>
<dbReference type="SUPFAM" id="SSF140453">
    <property type="entry name" value="EsxAB dimer-like"/>
    <property type="match status" value="1"/>
</dbReference>
<dbReference type="Proteomes" id="UP000294545">
    <property type="component" value="Unassembled WGS sequence"/>
</dbReference>
<organism evidence="2 3">
    <name type="scientific">Natranaerovirga hydrolytica</name>
    <dbReference type="NCBI Taxonomy" id="680378"/>
    <lineage>
        <taxon>Bacteria</taxon>
        <taxon>Bacillati</taxon>
        <taxon>Bacillota</taxon>
        <taxon>Clostridia</taxon>
        <taxon>Lachnospirales</taxon>
        <taxon>Natranaerovirgaceae</taxon>
        <taxon>Natranaerovirga</taxon>
    </lineage>
</organism>
<comment type="caution">
    <text evidence="2">The sequence shown here is derived from an EMBL/GenBank/DDBJ whole genome shotgun (WGS) entry which is preliminary data.</text>
</comment>
<evidence type="ECO:0000256" key="1">
    <source>
        <dbReference type="SAM" id="MobiDB-lite"/>
    </source>
</evidence>
<sequence length="98" mass="11404">MINITRVNSKISSSIFEVNRNKNAVNQAVRTTSNWWQGESGNAARAYHQEINNKLDHLITKLYRLQNYPSRIKNSIDKADRERASKQRPLQNRIINVP</sequence>
<evidence type="ECO:0000313" key="2">
    <source>
        <dbReference type="EMBL" id="TCK90652.1"/>
    </source>
</evidence>
<gene>
    <name evidence="2" type="ORF">EDC19_2421</name>
</gene>
<dbReference type="AlphaFoldDB" id="A0A4R1MFX3"/>
<accession>A0A4R1MFX3</accession>
<feature type="compositionally biased region" description="Polar residues" evidence="1">
    <location>
        <begin position="88"/>
        <end position="98"/>
    </location>
</feature>
<feature type="region of interest" description="Disordered" evidence="1">
    <location>
        <begin position="73"/>
        <end position="98"/>
    </location>
</feature>
<protein>
    <recommendedName>
        <fullName evidence="4">WXG100 family type VII secretion target</fullName>
    </recommendedName>
</protein>
<dbReference type="RefSeq" id="WP_132283092.1">
    <property type="nucleotide sequence ID" value="NZ_SMGQ01000015.1"/>
</dbReference>
<evidence type="ECO:0000313" key="3">
    <source>
        <dbReference type="Proteomes" id="UP000294545"/>
    </source>
</evidence>
<name>A0A4R1MFX3_9FIRM</name>
<dbReference type="InterPro" id="IPR036689">
    <property type="entry name" value="ESAT-6-like_sf"/>
</dbReference>
<proteinExistence type="predicted"/>
<dbReference type="EMBL" id="SMGQ01000015">
    <property type="protein sequence ID" value="TCK90652.1"/>
    <property type="molecule type" value="Genomic_DNA"/>
</dbReference>